<evidence type="ECO:0000256" key="8">
    <source>
        <dbReference type="RuleBase" id="RU003827"/>
    </source>
</evidence>
<keyword evidence="13" id="KW-1185">Reference proteome</keyword>
<feature type="transmembrane region" description="Helical" evidence="9">
    <location>
        <begin position="189"/>
        <end position="211"/>
    </location>
</feature>
<evidence type="ECO:0000256" key="4">
    <source>
        <dbReference type="ARBA" id="ARBA00022729"/>
    </source>
</evidence>
<gene>
    <name evidence="12" type="ORF">IWQ60_008647</name>
</gene>
<dbReference type="GO" id="GO:0016020">
    <property type="term" value="C:membrane"/>
    <property type="evidence" value="ECO:0007669"/>
    <property type="project" value="UniProtKB-SubCell"/>
</dbReference>
<organism evidence="12 13">
    <name type="scientific">Tieghemiomyces parasiticus</name>
    <dbReference type="NCBI Taxonomy" id="78921"/>
    <lineage>
        <taxon>Eukaryota</taxon>
        <taxon>Fungi</taxon>
        <taxon>Fungi incertae sedis</taxon>
        <taxon>Zoopagomycota</taxon>
        <taxon>Kickxellomycotina</taxon>
        <taxon>Dimargaritomycetes</taxon>
        <taxon>Dimargaritales</taxon>
        <taxon>Dimargaritaceae</taxon>
        <taxon>Tieghemiomyces</taxon>
    </lineage>
</organism>
<accession>A0A9W7ZZ93</accession>
<feature type="domain" description="GOLD" evidence="11">
    <location>
        <begin position="41"/>
        <end position="124"/>
    </location>
</feature>
<dbReference type="OrthoDB" id="1929172at2759"/>
<evidence type="ECO:0000256" key="5">
    <source>
        <dbReference type="ARBA" id="ARBA00022989"/>
    </source>
</evidence>
<keyword evidence="4 10" id="KW-0732">Signal</keyword>
<reference evidence="12" key="1">
    <citation type="submission" date="2022-07" db="EMBL/GenBank/DDBJ databases">
        <title>Phylogenomic reconstructions and comparative analyses of Kickxellomycotina fungi.</title>
        <authorList>
            <person name="Reynolds N.K."/>
            <person name="Stajich J.E."/>
            <person name="Barry K."/>
            <person name="Grigoriev I.V."/>
            <person name="Crous P."/>
            <person name="Smith M.E."/>
        </authorList>
    </citation>
    <scope>NUCLEOTIDE SEQUENCE</scope>
    <source>
        <strain evidence="12">RSA 861</strain>
    </source>
</reference>
<dbReference type="PROSITE" id="PS50866">
    <property type="entry name" value="GOLD"/>
    <property type="match status" value="1"/>
</dbReference>
<feature type="chain" id="PRO_5040794900" description="GOLD domain-containing protein" evidence="10">
    <location>
        <begin position="30"/>
        <end position="222"/>
    </location>
</feature>
<name>A0A9W7ZZ93_9FUNG</name>
<keyword evidence="3 8" id="KW-0812">Transmembrane</keyword>
<comment type="similarity">
    <text evidence="2 8">Belongs to the EMP24/GP25L family.</text>
</comment>
<comment type="subcellular location">
    <subcellularLocation>
        <location evidence="7">Endomembrane system</location>
        <topology evidence="7">Single-pass membrane protein</topology>
    </subcellularLocation>
    <subcellularLocation>
        <location evidence="1 8">Membrane</location>
        <topology evidence="1 8">Single-pass type I membrane protein</topology>
    </subcellularLocation>
</comment>
<evidence type="ECO:0000256" key="9">
    <source>
        <dbReference type="SAM" id="Phobius"/>
    </source>
</evidence>
<dbReference type="AlphaFoldDB" id="A0A9W7ZZ93"/>
<dbReference type="GO" id="GO:0012505">
    <property type="term" value="C:endomembrane system"/>
    <property type="evidence" value="ECO:0007669"/>
    <property type="project" value="UniProtKB-SubCell"/>
</dbReference>
<dbReference type="InterPro" id="IPR009038">
    <property type="entry name" value="GOLD_dom"/>
</dbReference>
<dbReference type="Proteomes" id="UP001150569">
    <property type="component" value="Unassembled WGS sequence"/>
</dbReference>
<dbReference type="PANTHER" id="PTHR22811">
    <property type="entry name" value="TRANSMEMBRANE EMP24 DOMAIN-CONTAINING PROTEIN"/>
    <property type="match status" value="1"/>
</dbReference>
<keyword evidence="6 9" id="KW-0472">Membrane</keyword>
<dbReference type="SMART" id="SM01190">
    <property type="entry name" value="EMP24_GP25L"/>
    <property type="match status" value="1"/>
</dbReference>
<keyword evidence="5 9" id="KW-1133">Transmembrane helix</keyword>
<evidence type="ECO:0000256" key="10">
    <source>
        <dbReference type="SAM" id="SignalP"/>
    </source>
</evidence>
<evidence type="ECO:0000313" key="12">
    <source>
        <dbReference type="EMBL" id="KAJ1914873.1"/>
    </source>
</evidence>
<evidence type="ECO:0000256" key="6">
    <source>
        <dbReference type="ARBA" id="ARBA00023136"/>
    </source>
</evidence>
<evidence type="ECO:0000313" key="13">
    <source>
        <dbReference type="Proteomes" id="UP001150569"/>
    </source>
</evidence>
<comment type="caution">
    <text evidence="12">The sequence shown here is derived from an EMBL/GenBank/DDBJ whole genome shotgun (WGS) entry which is preliminary data.</text>
</comment>
<protein>
    <recommendedName>
        <fullName evidence="11">GOLD domain-containing protein</fullName>
    </recommendedName>
</protein>
<feature type="signal peptide" evidence="10">
    <location>
        <begin position="1"/>
        <end position="29"/>
    </location>
</feature>
<dbReference type="SUPFAM" id="SSF101576">
    <property type="entry name" value="Supernatant protein factor (SPF), C-terminal domain"/>
    <property type="match status" value="1"/>
</dbReference>
<evidence type="ECO:0000256" key="2">
    <source>
        <dbReference type="ARBA" id="ARBA00007104"/>
    </source>
</evidence>
<evidence type="ECO:0000259" key="11">
    <source>
        <dbReference type="PROSITE" id="PS50866"/>
    </source>
</evidence>
<evidence type="ECO:0000256" key="3">
    <source>
        <dbReference type="ARBA" id="ARBA00022692"/>
    </source>
</evidence>
<dbReference type="InterPro" id="IPR036598">
    <property type="entry name" value="GOLD_dom_sf"/>
</dbReference>
<dbReference type="InterPro" id="IPR015720">
    <property type="entry name" value="Emp24-like"/>
</dbReference>
<evidence type="ECO:0000256" key="1">
    <source>
        <dbReference type="ARBA" id="ARBA00004479"/>
    </source>
</evidence>
<evidence type="ECO:0000256" key="7">
    <source>
        <dbReference type="ARBA" id="ARBA00037847"/>
    </source>
</evidence>
<dbReference type="Pfam" id="PF01105">
    <property type="entry name" value="EMP24_GP25L"/>
    <property type="match status" value="1"/>
</dbReference>
<sequence length="222" mass="24649">MLRSQIPSGGSLLLAVLFLTALVSTPARAVTLTYWVGANEKACFYTNVNQIGKKIGFYFAGQAGGNFDIDYTVTDPHERVVLEGKAEKQGDFVLNGNVLGEYSFCFSNEVASREDKLIDFDISVEDEVRAEHADASSPEASEVAKDDMKVDQSLHLIASGLNRVERDLKYFRTRENRNKNTVLSTQDRVFFFGVVDTIAIFAVAALQVFAIRTFFSTKTSKF</sequence>
<dbReference type="EMBL" id="JANBPT010000661">
    <property type="protein sequence ID" value="KAJ1914873.1"/>
    <property type="molecule type" value="Genomic_DNA"/>
</dbReference>
<proteinExistence type="inferred from homology"/>